<proteinExistence type="predicted"/>
<dbReference type="EMBL" id="ATLV01021102">
    <property type="status" value="NOT_ANNOTATED_CDS"/>
    <property type="molecule type" value="Genomic_DNA"/>
</dbReference>
<feature type="compositionally biased region" description="Basic residues" evidence="1">
    <location>
        <begin position="1"/>
        <end position="15"/>
    </location>
</feature>
<evidence type="ECO:0000256" key="1">
    <source>
        <dbReference type="SAM" id="MobiDB-lite"/>
    </source>
</evidence>
<dbReference type="EMBL" id="KE525312">
    <property type="protein sequence ID" value="KFB46034.1"/>
    <property type="molecule type" value="Genomic_DNA"/>
</dbReference>
<gene>
    <name evidence="2" type="ORF">ZHAS_00014005</name>
</gene>
<sequence length="68" mass="7794">MLPKAPPRRAGKRHWQQGSAGGRRRRRSREELETRNTTHQVAYEVVSSPEFRARNPDEEAGNQPWVGG</sequence>
<reference evidence="3" key="2">
    <citation type="submission" date="2020-05" db="UniProtKB">
        <authorList>
            <consortium name="EnsemblMetazoa"/>
        </authorList>
    </citation>
    <scope>IDENTIFICATION</scope>
</reference>
<dbReference type="VEuPathDB" id="VectorBase:ASIC014005"/>
<protein>
    <submittedName>
        <fullName evidence="2 3">Uncharacterized protein</fullName>
    </submittedName>
</protein>
<dbReference type="AlphaFoldDB" id="A0A084W740"/>
<dbReference type="EnsemblMetazoa" id="ASIC014005-RA">
    <property type="protein sequence ID" value="ASIC014005-PA"/>
    <property type="gene ID" value="ASIC014005"/>
</dbReference>
<dbReference type="Proteomes" id="UP000030765">
    <property type="component" value="Unassembled WGS sequence"/>
</dbReference>
<evidence type="ECO:0000313" key="4">
    <source>
        <dbReference type="Proteomes" id="UP000030765"/>
    </source>
</evidence>
<evidence type="ECO:0000313" key="3">
    <source>
        <dbReference type="EnsemblMetazoa" id="ASIC014005-PA"/>
    </source>
</evidence>
<feature type="region of interest" description="Disordered" evidence="1">
    <location>
        <begin position="1"/>
        <end position="68"/>
    </location>
</feature>
<evidence type="ECO:0000313" key="2">
    <source>
        <dbReference type="EMBL" id="KFB46034.1"/>
    </source>
</evidence>
<keyword evidence="4" id="KW-1185">Reference proteome</keyword>
<name>A0A084W740_ANOSI</name>
<reference evidence="2 4" key="1">
    <citation type="journal article" date="2014" name="BMC Genomics">
        <title>Genome sequence of Anopheles sinensis provides insight into genetics basis of mosquito competence for malaria parasites.</title>
        <authorList>
            <person name="Zhou D."/>
            <person name="Zhang D."/>
            <person name="Ding G."/>
            <person name="Shi L."/>
            <person name="Hou Q."/>
            <person name="Ye Y."/>
            <person name="Xu Y."/>
            <person name="Zhou H."/>
            <person name="Xiong C."/>
            <person name="Li S."/>
            <person name="Yu J."/>
            <person name="Hong S."/>
            <person name="Yu X."/>
            <person name="Zou P."/>
            <person name="Chen C."/>
            <person name="Chang X."/>
            <person name="Wang W."/>
            <person name="Lv Y."/>
            <person name="Sun Y."/>
            <person name="Ma L."/>
            <person name="Shen B."/>
            <person name="Zhu C."/>
        </authorList>
    </citation>
    <scope>NUCLEOTIDE SEQUENCE [LARGE SCALE GENOMIC DNA]</scope>
</reference>
<accession>A0A084W740</accession>
<organism evidence="2">
    <name type="scientific">Anopheles sinensis</name>
    <name type="common">Mosquito</name>
    <dbReference type="NCBI Taxonomy" id="74873"/>
    <lineage>
        <taxon>Eukaryota</taxon>
        <taxon>Metazoa</taxon>
        <taxon>Ecdysozoa</taxon>
        <taxon>Arthropoda</taxon>
        <taxon>Hexapoda</taxon>
        <taxon>Insecta</taxon>
        <taxon>Pterygota</taxon>
        <taxon>Neoptera</taxon>
        <taxon>Endopterygota</taxon>
        <taxon>Diptera</taxon>
        <taxon>Nematocera</taxon>
        <taxon>Culicoidea</taxon>
        <taxon>Culicidae</taxon>
        <taxon>Anophelinae</taxon>
        <taxon>Anopheles</taxon>
    </lineage>
</organism>